<dbReference type="InterPro" id="IPR050249">
    <property type="entry name" value="Pseudomonas-type_ThrB"/>
</dbReference>
<comment type="similarity">
    <text evidence="1">Belongs to the pseudomonas-type ThrB family.</text>
</comment>
<sequence>MDRMVESQAPVLEMLWEPRDSRQVLEERFGFADGSGAARWVAATVDEHWGVRVDRCERIVMSGGNALAWVTTSSGRLLVKWSVIPDRFPRLAETARLTGWLHDRGLPVSAPVPARDGRLQVEAGLVSIGVQREITGDLLDTRDPGRVRTAGAALARLQDALAVYPDADRIPGAALSPLPFEDRITGWLASSADHLPEVRSTLRERVAGAPPGRFPAQLVHFDFRSANILCKGGEIVAILDFEEARREPPLFELARAAVLLGTRYHNWGPAPAEVHEEFVAGYESERPLTPAEGEWLDILLLWQALEMVPPGADPTGWGASALDLSRRPDVRSRDGRPSRAIGARCYK</sequence>
<evidence type="ECO:0000313" key="3">
    <source>
        <dbReference type="EMBL" id="AGZ42867.1"/>
    </source>
</evidence>
<evidence type="ECO:0000256" key="1">
    <source>
        <dbReference type="ARBA" id="ARBA00038240"/>
    </source>
</evidence>
<dbReference type="KEGG" id="afs:AFR_22985"/>
<organism evidence="3 4">
    <name type="scientific">Actinoplanes friuliensis DSM 7358</name>
    <dbReference type="NCBI Taxonomy" id="1246995"/>
    <lineage>
        <taxon>Bacteria</taxon>
        <taxon>Bacillati</taxon>
        <taxon>Actinomycetota</taxon>
        <taxon>Actinomycetes</taxon>
        <taxon>Micromonosporales</taxon>
        <taxon>Micromonosporaceae</taxon>
        <taxon>Actinoplanes</taxon>
    </lineage>
</organism>
<dbReference type="GO" id="GO:0019202">
    <property type="term" value="F:amino acid kinase activity"/>
    <property type="evidence" value="ECO:0007669"/>
    <property type="project" value="TreeGrafter"/>
</dbReference>
<evidence type="ECO:0000313" key="4">
    <source>
        <dbReference type="Proteomes" id="UP000017746"/>
    </source>
</evidence>
<protein>
    <submittedName>
        <fullName evidence="3">Aminoglycoside phosphotransferase</fullName>
    </submittedName>
</protein>
<dbReference type="PATRIC" id="fig|1246995.3.peg.4658"/>
<dbReference type="Pfam" id="PF01636">
    <property type="entry name" value="APH"/>
    <property type="match status" value="1"/>
</dbReference>
<name>U5W1G8_9ACTN</name>
<reference evidence="3 4" key="1">
    <citation type="journal article" date="2014" name="J. Biotechnol.">
        <title>Complete genome sequence of the actinobacterium Actinoplanes friuliensis HAG 010964, producer of the lipopeptide antibiotic friulimycin.</title>
        <authorList>
            <person name="Ruckert C."/>
            <person name="Szczepanowski R."/>
            <person name="Albersmeier A."/>
            <person name="Goesmann A."/>
            <person name="Fischer N."/>
            <person name="Steinkamper A."/>
            <person name="Puhler A."/>
            <person name="Biener R."/>
            <person name="Schwartz D."/>
            <person name="Kalinowski J."/>
        </authorList>
    </citation>
    <scope>NUCLEOTIDE SEQUENCE [LARGE SCALE GENOMIC DNA]</scope>
    <source>
        <strain evidence="3 4">DSM 7358</strain>
    </source>
</reference>
<dbReference type="PANTHER" id="PTHR21064:SF6">
    <property type="entry name" value="AMINOGLYCOSIDE PHOSPHOTRANSFERASE DOMAIN-CONTAINING PROTEIN"/>
    <property type="match status" value="1"/>
</dbReference>
<proteinExistence type="inferred from homology"/>
<keyword evidence="4" id="KW-1185">Reference proteome</keyword>
<dbReference type="PANTHER" id="PTHR21064">
    <property type="entry name" value="AMINOGLYCOSIDE PHOSPHOTRANSFERASE DOMAIN-CONTAINING PROTEIN-RELATED"/>
    <property type="match status" value="1"/>
</dbReference>
<dbReference type="InterPro" id="IPR002575">
    <property type="entry name" value="Aminoglycoside_PTrfase"/>
</dbReference>
<feature type="domain" description="Aminoglycoside phosphotransferase" evidence="2">
    <location>
        <begin position="69"/>
        <end position="287"/>
    </location>
</feature>
<dbReference type="Gene3D" id="3.90.1200.10">
    <property type="match status" value="1"/>
</dbReference>
<keyword evidence="3" id="KW-0808">Transferase</keyword>
<dbReference type="EMBL" id="CP006272">
    <property type="protein sequence ID" value="AGZ42867.1"/>
    <property type="molecule type" value="Genomic_DNA"/>
</dbReference>
<dbReference type="AlphaFoldDB" id="U5W1G8"/>
<accession>U5W1G8</accession>
<evidence type="ECO:0000259" key="2">
    <source>
        <dbReference type="Pfam" id="PF01636"/>
    </source>
</evidence>
<dbReference type="HOGENOM" id="CLU_841395_0_0_11"/>
<dbReference type="eggNOG" id="COG2334">
    <property type="taxonomic scope" value="Bacteria"/>
</dbReference>
<dbReference type="InterPro" id="IPR011009">
    <property type="entry name" value="Kinase-like_dom_sf"/>
</dbReference>
<dbReference type="Proteomes" id="UP000017746">
    <property type="component" value="Chromosome"/>
</dbReference>
<dbReference type="STRING" id="1246995.AFR_22985"/>
<dbReference type="SUPFAM" id="SSF56112">
    <property type="entry name" value="Protein kinase-like (PK-like)"/>
    <property type="match status" value="1"/>
</dbReference>
<gene>
    <name evidence="3" type="ORF">AFR_22985</name>
</gene>